<dbReference type="CDD" id="cd18773">
    <property type="entry name" value="PDC1_HK_sensor"/>
    <property type="match status" value="1"/>
</dbReference>
<dbReference type="SUPFAM" id="SSF158472">
    <property type="entry name" value="HAMP domain-like"/>
    <property type="match status" value="1"/>
</dbReference>
<evidence type="ECO:0000256" key="6">
    <source>
        <dbReference type="ARBA" id="ARBA00022777"/>
    </source>
</evidence>
<keyword evidence="8 9" id="KW-0472">Membrane</keyword>
<dbReference type="InterPro" id="IPR050640">
    <property type="entry name" value="Bact_2-comp_sensor_kinase"/>
</dbReference>
<dbReference type="Pfam" id="PF02743">
    <property type="entry name" value="dCache_1"/>
    <property type="match status" value="1"/>
</dbReference>
<feature type="transmembrane region" description="Helical" evidence="9">
    <location>
        <begin position="303"/>
        <end position="325"/>
    </location>
</feature>
<dbReference type="Gene3D" id="3.30.565.10">
    <property type="entry name" value="Histidine kinase-like ATPase, C-terminal domain"/>
    <property type="match status" value="1"/>
</dbReference>
<dbReference type="Gene3D" id="6.10.340.10">
    <property type="match status" value="1"/>
</dbReference>
<evidence type="ECO:0000256" key="2">
    <source>
        <dbReference type="ARBA" id="ARBA00022475"/>
    </source>
</evidence>
<dbReference type="GO" id="GO:0000155">
    <property type="term" value="F:phosphorelay sensor kinase activity"/>
    <property type="evidence" value="ECO:0007669"/>
    <property type="project" value="InterPro"/>
</dbReference>
<dbReference type="Proteomes" id="UP000198855">
    <property type="component" value="Unassembled WGS sequence"/>
</dbReference>
<dbReference type="STRING" id="1045775.SAMN05216378_3046"/>
<dbReference type="InterPro" id="IPR010559">
    <property type="entry name" value="Sig_transdc_His_kin_internal"/>
</dbReference>
<organism evidence="11 12">
    <name type="scientific">Paenibacillus catalpae</name>
    <dbReference type="NCBI Taxonomy" id="1045775"/>
    <lineage>
        <taxon>Bacteria</taxon>
        <taxon>Bacillati</taxon>
        <taxon>Bacillota</taxon>
        <taxon>Bacilli</taxon>
        <taxon>Bacillales</taxon>
        <taxon>Paenibacillaceae</taxon>
        <taxon>Paenibacillus</taxon>
    </lineage>
</organism>
<dbReference type="SMART" id="SM00387">
    <property type="entry name" value="HATPase_c"/>
    <property type="match status" value="1"/>
</dbReference>
<reference evidence="12" key="1">
    <citation type="submission" date="2016-10" db="EMBL/GenBank/DDBJ databases">
        <authorList>
            <person name="Varghese N."/>
            <person name="Submissions S."/>
        </authorList>
    </citation>
    <scope>NUCLEOTIDE SEQUENCE [LARGE SCALE GENOMIC DNA]</scope>
    <source>
        <strain evidence="12">CGMCC 1.10784</strain>
    </source>
</reference>
<accession>A0A1I2AFZ8</accession>
<evidence type="ECO:0000256" key="8">
    <source>
        <dbReference type="ARBA" id="ARBA00023136"/>
    </source>
</evidence>
<evidence type="ECO:0000256" key="7">
    <source>
        <dbReference type="ARBA" id="ARBA00022989"/>
    </source>
</evidence>
<dbReference type="PROSITE" id="PS50885">
    <property type="entry name" value="HAMP"/>
    <property type="match status" value="1"/>
</dbReference>
<dbReference type="AlphaFoldDB" id="A0A1I2AFZ8"/>
<dbReference type="CDD" id="cd06225">
    <property type="entry name" value="HAMP"/>
    <property type="match status" value="1"/>
</dbReference>
<feature type="transmembrane region" description="Helical" evidence="9">
    <location>
        <begin position="17"/>
        <end position="39"/>
    </location>
</feature>
<evidence type="ECO:0000256" key="9">
    <source>
        <dbReference type="SAM" id="Phobius"/>
    </source>
</evidence>
<evidence type="ECO:0000256" key="1">
    <source>
        <dbReference type="ARBA" id="ARBA00004651"/>
    </source>
</evidence>
<dbReference type="PANTHER" id="PTHR34220">
    <property type="entry name" value="SENSOR HISTIDINE KINASE YPDA"/>
    <property type="match status" value="1"/>
</dbReference>
<dbReference type="Pfam" id="PF02518">
    <property type="entry name" value="HATPase_c"/>
    <property type="match status" value="1"/>
</dbReference>
<keyword evidence="12" id="KW-1185">Reference proteome</keyword>
<protein>
    <submittedName>
        <fullName evidence="11">Two-component system, sensor histidine kinase YesM</fullName>
    </submittedName>
</protein>
<sequence length="605" mass="68503">MRQLTRSISSLSVFNKFFYGVIVIVLLILALSLFASYTYSQNIYEKQASENASRLVKGIDEGFKSNLDQVDRIIMSIYNDLDSENSNFLSSTEYSGLTDEYRTLQLTQTFYQRLLNLRPDFNSIYIYVSPSKQISYAVNGIVDPDYNPQQDDWFVQTVAAGGSTIISAPHDPFQLHDAEKVISFSRILKRFDTNKDDSYGVILIDLSMDAIQSIVDKADLSSETGVMILDGGGETLFADGPLSSGEGLSEEARSKVASSPQGMLNLRVDGKKYLLTYGTIGITGWKSLTLTPFSEIQKDRDKLLLFSLALAAVALLITIVIAYLFSKRLFKPIHTLKQGIVQVKQGNFNIDLEPPTSDELGQVVFSFNSMVKTIKQLIEEKYEEALARQDAEFRYLQSQMNPHFMFNTLQTINGMAIVNEVPEISAASSNLARMLRYNIDMKQRTVTIREELENAVCYLQIQKIRFREYLDYELSLDEDIYDCTIIKLILQPILENAIVHGIEPKGDNGSIRLSGSRLEDSVRIQVLDNGIGMTNEQLERLMRSLREDRELGEESFSEEKYRHNRVGLKNIHKRIQIIYGHEYGITVESSPGEWTRVIIDLPVTG</sequence>
<dbReference type="EMBL" id="FOMT01000003">
    <property type="protein sequence ID" value="SFE41750.1"/>
    <property type="molecule type" value="Genomic_DNA"/>
</dbReference>
<dbReference type="PANTHER" id="PTHR34220:SF7">
    <property type="entry name" value="SENSOR HISTIDINE KINASE YPDA"/>
    <property type="match status" value="1"/>
</dbReference>
<dbReference type="InterPro" id="IPR003594">
    <property type="entry name" value="HATPase_dom"/>
</dbReference>
<dbReference type="InterPro" id="IPR003660">
    <property type="entry name" value="HAMP_dom"/>
</dbReference>
<comment type="subcellular location">
    <subcellularLocation>
        <location evidence="1">Cell membrane</location>
        <topology evidence="1">Multi-pass membrane protein</topology>
    </subcellularLocation>
</comment>
<name>A0A1I2AFZ8_9BACL</name>
<dbReference type="SMART" id="SM00304">
    <property type="entry name" value="HAMP"/>
    <property type="match status" value="1"/>
</dbReference>
<evidence type="ECO:0000313" key="11">
    <source>
        <dbReference type="EMBL" id="SFE41750.1"/>
    </source>
</evidence>
<dbReference type="SUPFAM" id="SSF55874">
    <property type="entry name" value="ATPase domain of HSP90 chaperone/DNA topoisomerase II/histidine kinase"/>
    <property type="match status" value="1"/>
</dbReference>
<dbReference type="Pfam" id="PF06580">
    <property type="entry name" value="His_kinase"/>
    <property type="match status" value="1"/>
</dbReference>
<dbReference type="Gene3D" id="3.30.450.20">
    <property type="entry name" value="PAS domain"/>
    <property type="match status" value="2"/>
</dbReference>
<evidence type="ECO:0000256" key="3">
    <source>
        <dbReference type="ARBA" id="ARBA00022553"/>
    </source>
</evidence>
<dbReference type="Pfam" id="PF00672">
    <property type="entry name" value="HAMP"/>
    <property type="match status" value="1"/>
</dbReference>
<evidence type="ECO:0000256" key="4">
    <source>
        <dbReference type="ARBA" id="ARBA00022679"/>
    </source>
</evidence>
<keyword evidence="4" id="KW-0808">Transferase</keyword>
<dbReference type="InterPro" id="IPR036890">
    <property type="entry name" value="HATPase_C_sf"/>
</dbReference>
<dbReference type="OrthoDB" id="9776552at2"/>
<evidence type="ECO:0000259" key="10">
    <source>
        <dbReference type="PROSITE" id="PS50885"/>
    </source>
</evidence>
<evidence type="ECO:0000313" key="12">
    <source>
        <dbReference type="Proteomes" id="UP000198855"/>
    </source>
</evidence>
<feature type="domain" description="HAMP" evidence="10">
    <location>
        <begin position="327"/>
        <end position="379"/>
    </location>
</feature>
<keyword evidence="2" id="KW-1003">Cell membrane</keyword>
<gene>
    <name evidence="11" type="ORF">SAMN05216378_3046</name>
</gene>
<dbReference type="GO" id="GO:0005886">
    <property type="term" value="C:plasma membrane"/>
    <property type="evidence" value="ECO:0007669"/>
    <property type="project" value="UniProtKB-SubCell"/>
</dbReference>
<keyword evidence="3" id="KW-0597">Phosphoprotein</keyword>
<keyword evidence="7 9" id="KW-1133">Transmembrane helix</keyword>
<proteinExistence type="predicted"/>
<evidence type="ECO:0000256" key="5">
    <source>
        <dbReference type="ARBA" id="ARBA00022692"/>
    </source>
</evidence>
<keyword evidence="6 11" id="KW-0418">Kinase</keyword>
<dbReference type="RefSeq" id="WP_091186519.1">
    <property type="nucleotide sequence ID" value="NZ_FOMT01000003.1"/>
</dbReference>
<dbReference type="InterPro" id="IPR033479">
    <property type="entry name" value="dCache_1"/>
</dbReference>
<keyword evidence="5 9" id="KW-0812">Transmembrane</keyword>